<keyword evidence="3" id="KW-0732">Signal</keyword>
<protein>
    <recommendedName>
        <fullName evidence="4">MAM domain-containing protein</fullName>
    </recommendedName>
</protein>
<dbReference type="InterPro" id="IPR000998">
    <property type="entry name" value="MAM_dom"/>
</dbReference>
<dbReference type="EnsemblMetazoa" id="G22143.7">
    <property type="protein sequence ID" value="G22143.7:cds"/>
    <property type="gene ID" value="G22143"/>
</dbReference>
<keyword evidence="6" id="KW-1185">Reference proteome</keyword>
<dbReference type="EnsemblMetazoa" id="G22143.3">
    <property type="protein sequence ID" value="G22143.3:cds"/>
    <property type="gene ID" value="G22143"/>
</dbReference>
<evidence type="ECO:0000256" key="1">
    <source>
        <dbReference type="SAM" id="MobiDB-lite"/>
    </source>
</evidence>
<dbReference type="EnsemblMetazoa" id="G22143.8">
    <property type="protein sequence ID" value="G22143.8:cds"/>
    <property type="gene ID" value="G22143"/>
</dbReference>
<evidence type="ECO:0000256" key="2">
    <source>
        <dbReference type="SAM" id="Phobius"/>
    </source>
</evidence>
<evidence type="ECO:0000313" key="6">
    <source>
        <dbReference type="Proteomes" id="UP000005408"/>
    </source>
</evidence>
<dbReference type="SUPFAM" id="SSF49899">
    <property type="entry name" value="Concanavalin A-like lectins/glucanases"/>
    <property type="match status" value="1"/>
</dbReference>
<evidence type="ECO:0000313" key="5">
    <source>
        <dbReference type="EnsemblMetazoa" id="G22143.4:cds"/>
    </source>
</evidence>
<keyword evidence="2" id="KW-0472">Membrane</keyword>
<dbReference type="Pfam" id="PF00629">
    <property type="entry name" value="MAM"/>
    <property type="match status" value="1"/>
</dbReference>
<organism evidence="5 6">
    <name type="scientific">Magallana gigas</name>
    <name type="common">Pacific oyster</name>
    <name type="synonym">Crassostrea gigas</name>
    <dbReference type="NCBI Taxonomy" id="29159"/>
    <lineage>
        <taxon>Eukaryota</taxon>
        <taxon>Metazoa</taxon>
        <taxon>Spiralia</taxon>
        <taxon>Lophotrochozoa</taxon>
        <taxon>Mollusca</taxon>
        <taxon>Bivalvia</taxon>
        <taxon>Autobranchia</taxon>
        <taxon>Pteriomorphia</taxon>
        <taxon>Ostreida</taxon>
        <taxon>Ostreoidea</taxon>
        <taxon>Ostreidae</taxon>
        <taxon>Magallana</taxon>
    </lineage>
</organism>
<sequence length="358" mass="40073">MKKLNRRPCLLISVHFLTLGFMIEGNVFTSCDFEEGFCGWTNQKWSRTEFDSPLGNTGPASAYHGQYYIYSHGGEIGHNVTATLESIDIPASKYCLLFNYHMKGSHIEKLEVKLNDQSTAIWYRNADQGTEWKCATINVTIGQPDSRIRFMSRTGKTESLKYDIIGLDNIKLVSGVCNLLDCDSSFNVTSTTTQQQPLPSTTTDSVIQVQESTETESSWFIRNLPYLVGVPGAVFLVSVVVVGACIFHSRKESSRRLPAGIMRGPYRADGLNDRYRDDPTNHRDTGHELYYSEPDTDTYDYVDVVRDPDSLYLDVIPDSSGADCVQNGSHPADVSPKPGDYYNDESPYCEPVKATQDK</sequence>
<proteinExistence type="predicted"/>
<dbReference type="OMA" id="QYYIYSH"/>
<evidence type="ECO:0000256" key="3">
    <source>
        <dbReference type="SAM" id="SignalP"/>
    </source>
</evidence>
<keyword evidence="2" id="KW-1133">Transmembrane helix</keyword>
<feature type="domain" description="MAM" evidence="4">
    <location>
        <begin position="29"/>
        <end position="179"/>
    </location>
</feature>
<evidence type="ECO:0000259" key="4">
    <source>
        <dbReference type="PROSITE" id="PS50060"/>
    </source>
</evidence>
<dbReference type="EnsemblMetazoa" id="G22143.2">
    <property type="protein sequence ID" value="G22143.2:cds"/>
    <property type="gene ID" value="G22143"/>
</dbReference>
<feature type="transmembrane region" description="Helical" evidence="2">
    <location>
        <begin position="224"/>
        <end position="247"/>
    </location>
</feature>
<feature type="chain" id="PRO_5042431206" description="MAM domain-containing protein" evidence="3">
    <location>
        <begin position="26"/>
        <end position="358"/>
    </location>
</feature>
<keyword evidence="2" id="KW-0812">Transmembrane</keyword>
<dbReference type="InterPro" id="IPR051560">
    <property type="entry name" value="MAM_domain-containing"/>
</dbReference>
<dbReference type="PROSITE" id="PS50060">
    <property type="entry name" value="MAM_2"/>
    <property type="match status" value="1"/>
</dbReference>
<dbReference type="GO" id="GO:0016020">
    <property type="term" value="C:membrane"/>
    <property type="evidence" value="ECO:0007669"/>
    <property type="project" value="InterPro"/>
</dbReference>
<feature type="compositionally biased region" description="Basic and acidic residues" evidence="1">
    <location>
        <begin position="270"/>
        <end position="287"/>
    </location>
</feature>
<dbReference type="Gene3D" id="2.60.120.200">
    <property type="match status" value="1"/>
</dbReference>
<dbReference type="PANTHER" id="PTHR23282">
    <property type="entry name" value="APICAL ENDOSOMAL GLYCOPROTEIN PRECURSOR"/>
    <property type="match status" value="1"/>
</dbReference>
<feature type="region of interest" description="Disordered" evidence="1">
    <location>
        <begin position="321"/>
        <end position="358"/>
    </location>
</feature>
<dbReference type="PANTHER" id="PTHR23282:SF101">
    <property type="entry name" value="MAM DOMAIN-CONTAINING PROTEIN"/>
    <property type="match status" value="1"/>
</dbReference>
<reference evidence="5" key="1">
    <citation type="submission" date="2022-08" db="UniProtKB">
        <authorList>
            <consortium name="EnsemblMetazoa"/>
        </authorList>
    </citation>
    <scope>IDENTIFICATION</scope>
    <source>
        <strain evidence="5">05x7-T-G4-1.051#20</strain>
    </source>
</reference>
<dbReference type="AlphaFoldDB" id="A0A8W8K6B3"/>
<dbReference type="EnsemblMetazoa" id="G22143.1">
    <property type="protein sequence ID" value="G22143.1:cds"/>
    <property type="gene ID" value="G22143"/>
</dbReference>
<dbReference type="SMART" id="SM00137">
    <property type="entry name" value="MAM"/>
    <property type="match status" value="1"/>
</dbReference>
<feature type="region of interest" description="Disordered" evidence="1">
    <location>
        <begin position="268"/>
        <end position="294"/>
    </location>
</feature>
<dbReference type="CDD" id="cd06263">
    <property type="entry name" value="MAM"/>
    <property type="match status" value="1"/>
</dbReference>
<dbReference type="Proteomes" id="UP000005408">
    <property type="component" value="Unassembled WGS sequence"/>
</dbReference>
<dbReference type="OrthoDB" id="6155811at2759"/>
<accession>A0A8W8K6B3</accession>
<name>A0A8W8K6B3_MAGGI</name>
<dbReference type="EnsemblMetazoa" id="G22143.4">
    <property type="protein sequence ID" value="G22143.4:cds"/>
    <property type="gene ID" value="G22143"/>
</dbReference>
<dbReference type="InterPro" id="IPR013320">
    <property type="entry name" value="ConA-like_dom_sf"/>
</dbReference>
<feature type="signal peptide" evidence="3">
    <location>
        <begin position="1"/>
        <end position="25"/>
    </location>
</feature>